<evidence type="ECO:0000256" key="1">
    <source>
        <dbReference type="SAM" id="MobiDB-lite"/>
    </source>
</evidence>
<feature type="compositionally biased region" description="Acidic residues" evidence="1">
    <location>
        <begin position="200"/>
        <end position="216"/>
    </location>
</feature>
<feature type="compositionally biased region" description="Polar residues" evidence="1">
    <location>
        <begin position="185"/>
        <end position="196"/>
    </location>
</feature>
<sequence length="254" mass="28582">MARKSYALGASGYKNSFRELFQDNRDPHQGFPLSIIDLDVAEDQKTRQNLCDPLWRQVLELQNALVLDDPLCGLPRLGPTGTFVENIDSRHRLSSRRRVGVCFEPSVGDFRADGTHSSRNEEAEPTLFFFIKNPVGDGGEDSGRTSVTEGRFSDLRLRGIARRVVRRLQVSGKFSDNSRRPGSCTEENNNNPSTLSHLDIDEDISINDDLADDLPEGSELGIREDEDVEDEEEEDDINIDEQELETLLANEDED</sequence>
<feature type="region of interest" description="Disordered" evidence="1">
    <location>
        <begin position="172"/>
        <end position="254"/>
    </location>
</feature>
<name>A0A9Q1JQM4_9CARY</name>
<dbReference type="Proteomes" id="UP001153076">
    <property type="component" value="Unassembled WGS sequence"/>
</dbReference>
<proteinExistence type="predicted"/>
<evidence type="ECO:0000313" key="3">
    <source>
        <dbReference type="Proteomes" id="UP001153076"/>
    </source>
</evidence>
<keyword evidence="3" id="KW-1185">Reference proteome</keyword>
<evidence type="ECO:0000313" key="2">
    <source>
        <dbReference type="EMBL" id="KAJ8429259.1"/>
    </source>
</evidence>
<protein>
    <submittedName>
        <fullName evidence="2">Uncharacterized protein</fullName>
    </submittedName>
</protein>
<dbReference type="EMBL" id="JAKOGI010000916">
    <property type="protein sequence ID" value="KAJ8429259.1"/>
    <property type="molecule type" value="Genomic_DNA"/>
</dbReference>
<gene>
    <name evidence="2" type="ORF">Cgig2_027540</name>
</gene>
<accession>A0A9Q1JQM4</accession>
<dbReference type="AlphaFoldDB" id="A0A9Q1JQM4"/>
<organism evidence="2 3">
    <name type="scientific">Carnegiea gigantea</name>
    <dbReference type="NCBI Taxonomy" id="171969"/>
    <lineage>
        <taxon>Eukaryota</taxon>
        <taxon>Viridiplantae</taxon>
        <taxon>Streptophyta</taxon>
        <taxon>Embryophyta</taxon>
        <taxon>Tracheophyta</taxon>
        <taxon>Spermatophyta</taxon>
        <taxon>Magnoliopsida</taxon>
        <taxon>eudicotyledons</taxon>
        <taxon>Gunneridae</taxon>
        <taxon>Pentapetalae</taxon>
        <taxon>Caryophyllales</taxon>
        <taxon>Cactineae</taxon>
        <taxon>Cactaceae</taxon>
        <taxon>Cactoideae</taxon>
        <taxon>Echinocereeae</taxon>
        <taxon>Carnegiea</taxon>
    </lineage>
</organism>
<comment type="caution">
    <text evidence="2">The sequence shown here is derived from an EMBL/GenBank/DDBJ whole genome shotgun (WGS) entry which is preliminary data.</text>
</comment>
<feature type="compositionally biased region" description="Acidic residues" evidence="1">
    <location>
        <begin position="224"/>
        <end position="254"/>
    </location>
</feature>
<reference evidence="2" key="1">
    <citation type="submission" date="2022-04" db="EMBL/GenBank/DDBJ databases">
        <title>Carnegiea gigantea Genome sequencing and assembly v2.</title>
        <authorList>
            <person name="Copetti D."/>
            <person name="Sanderson M.J."/>
            <person name="Burquez A."/>
            <person name="Wojciechowski M.F."/>
        </authorList>
    </citation>
    <scope>NUCLEOTIDE SEQUENCE</scope>
    <source>
        <strain evidence="2">SGP5-SGP5p</strain>
        <tissue evidence="2">Aerial part</tissue>
    </source>
</reference>